<evidence type="ECO:0000256" key="6">
    <source>
        <dbReference type="SAM" id="Coils"/>
    </source>
</evidence>
<feature type="region of interest" description="Disordered" evidence="7">
    <location>
        <begin position="376"/>
        <end position="460"/>
    </location>
</feature>
<evidence type="ECO:0000256" key="2">
    <source>
        <dbReference type="ARBA" id="ARBA00004496"/>
    </source>
</evidence>
<comment type="subcellular location">
    <subcellularLocation>
        <location evidence="2">Cytoplasm</location>
    </subcellularLocation>
    <subcellularLocation>
        <location evidence="1">Endomembrane system</location>
        <topology evidence="1">Peripheral membrane protein</topology>
    </subcellularLocation>
</comment>
<feature type="coiled-coil region" evidence="6">
    <location>
        <begin position="1146"/>
        <end position="1358"/>
    </location>
</feature>
<dbReference type="PROSITE" id="PS50913">
    <property type="entry name" value="GRIP"/>
    <property type="match status" value="1"/>
</dbReference>
<feature type="region of interest" description="Disordered" evidence="7">
    <location>
        <begin position="33"/>
        <end position="109"/>
    </location>
</feature>
<dbReference type="Pfam" id="PF01465">
    <property type="entry name" value="GRIP"/>
    <property type="match status" value="1"/>
</dbReference>
<feature type="coiled-coil region" evidence="6">
    <location>
        <begin position="462"/>
        <end position="534"/>
    </location>
</feature>
<dbReference type="EMBL" id="JAAAIP010000043">
    <property type="protein sequence ID" value="KAG0328024.1"/>
    <property type="molecule type" value="Genomic_DNA"/>
</dbReference>
<feature type="coiled-coil region" evidence="6">
    <location>
        <begin position="961"/>
        <end position="1034"/>
    </location>
</feature>
<feature type="compositionally biased region" description="Low complexity" evidence="7">
    <location>
        <begin position="1642"/>
        <end position="1669"/>
    </location>
</feature>
<dbReference type="OrthoDB" id="1926336at2759"/>
<keyword evidence="3" id="KW-0963">Cytoplasm</keyword>
<dbReference type="PANTHER" id="PTHR23157:SF25">
    <property type="entry name" value="GRIP AND COILED-COIL DOMAIN-CONTAINING PROTEIN 1"/>
    <property type="match status" value="1"/>
</dbReference>
<protein>
    <recommendedName>
        <fullName evidence="8">GRIP domain-containing protein</fullName>
    </recommendedName>
</protein>
<reference evidence="9" key="1">
    <citation type="journal article" date="2020" name="Fungal Divers.">
        <title>Resolving the Mortierellaceae phylogeny through synthesis of multi-gene phylogenetics and phylogenomics.</title>
        <authorList>
            <person name="Vandepol N."/>
            <person name="Liber J."/>
            <person name="Desiro A."/>
            <person name="Na H."/>
            <person name="Kennedy M."/>
            <person name="Barry K."/>
            <person name="Grigoriev I.V."/>
            <person name="Miller A.N."/>
            <person name="O'Donnell K."/>
            <person name="Stajich J.E."/>
            <person name="Bonito G."/>
        </authorList>
    </citation>
    <scope>NUCLEOTIDE SEQUENCE</scope>
    <source>
        <strain evidence="9">REB-010B</strain>
    </source>
</reference>
<feature type="region of interest" description="Disordered" evidence="7">
    <location>
        <begin position="1625"/>
        <end position="1708"/>
    </location>
</feature>
<accession>A0A9P6UZT9</accession>
<dbReference type="SMART" id="SM00755">
    <property type="entry name" value="Grip"/>
    <property type="match status" value="1"/>
</dbReference>
<evidence type="ECO:0000256" key="3">
    <source>
        <dbReference type="ARBA" id="ARBA00022490"/>
    </source>
</evidence>
<feature type="region of interest" description="Disordered" evidence="7">
    <location>
        <begin position="926"/>
        <end position="951"/>
    </location>
</feature>
<feature type="compositionally biased region" description="Low complexity" evidence="7">
    <location>
        <begin position="243"/>
        <end position="254"/>
    </location>
</feature>
<evidence type="ECO:0000256" key="4">
    <source>
        <dbReference type="ARBA" id="ARBA00023054"/>
    </source>
</evidence>
<dbReference type="GO" id="GO:0005794">
    <property type="term" value="C:Golgi apparatus"/>
    <property type="evidence" value="ECO:0007669"/>
    <property type="project" value="TreeGrafter"/>
</dbReference>
<feature type="compositionally biased region" description="Polar residues" evidence="7">
    <location>
        <begin position="54"/>
        <end position="63"/>
    </location>
</feature>
<name>A0A9P6UZT9_9FUNG</name>
<gene>
    <name evidence="9" type="ORF">BGZ99_006376</name>
</gene>
<feature type="coiled-coil region" evidence="6">
    <location>
        <begin position="1391"/>
        <end position="1604"/>
    </location>
</feature>
<organism evidence="9 10">
    <name type="scientific">Dissophora globulifera</name>
    <dbReference type="NCBI Taxonomy" id="979702"/>
    <lineage>
        <taxon>Eukaryota</taxon>
        <taxon>Fungi</taxon>
        <taxon>Fungi incertae sedis</taxon>
        <taxon>Mucoromycota</taxon>
        <taxon>Mortierellomycotina</taxon>
        <taxon>Mortierellomycetes</taxon>
        <taxon>Mortierellales</taxon>
        <taxon>Mortierellaceae</taxon>
        <taxon>Dissophora</taxon>
    </lineage>
</organism>
<dbReference type="Proteomes" id="UP000738325">
    <property type="component" value="Unassembled WGS sequence"/>
</dbReference>
<dbReference type="PANTHER" id="PTHR23157">
    <property type="entry name" value="GRIP AND COILED-COIL DOMAIN-CONTAINING PROTEIN 1"/>
    <property type="match status" value="1"/>
</dbReference>
<dbReference type="InterPro" id="IPR051952">
    <property type="entry name" value="Golgi-autophagy_related"/>
</dbReference>
<feature type="compositionally biased region" description="Low complexity" evidence="7">
    <location>
        <begin position="74"/>
        <end position="100"/>
    </location>
</feature>
<keyword evidence="5" id="KW-0472">Membrane</keyword>
<evidence type="ECO:0000256" key="1">
    <source>
        <dbReference type="ARBA" id="ARBA00004184"/>
    </source>
</evidence>
<proteinExistence type="predicted"/>
<feature type="coiled-coil region" evidence="6">
    <location>
        <begin position="1061"/>
        <end position="1120"/>
    </location>
</feature>
<feature type="coiled-coil region" evidence="6">
    <location>
        <begin position="630"/>
        <end position="805"/>
    </location>
</feature>
<feature type="compositionally biased region" description="Low complexity" evidence="7">
    <location>
        <begin position="928"/>
        <end position="943"/>
    </location>
</feature>
<evidence type="ECO:0000256" key="5">
    <source>
        <dbReference type="ARBA" id="ARBA00023136"/>
    </source>
</evidence>
<feature type="compositionally biased region" description="Pro residues" evidence="7">
    <location>
        <begin position="422"/>
        <end position="431"/>
    </location>
</feature>
<sequence>MTCPTTAAAAHPVMFSSFKERLNTGISTLQEWGHAAPASSSPATPLDPAVHSASEATHSLGSSESDDPSEGVLHTLASPHSPTPTSTLTLTSSSTTATAPAPAPSVFQAPSSSFASLASRISSGVASSSSTSLFFRRPTQRTQTAADLVTAERKSGDSLSSTTYASSVGLGLSFNLGGAGHLAKLVQELTLDPREEKADPLALDKIREKYRQPSQHQHPREDLGEQPRDAIDLQHSAKDELQEPSQEQPEQPEQCAGTDLPEAVVEQLEVLQRYETRFPDLARAFKKIVQEKVAAEAVLKATTTLDDLGDVEALEAHMQNVTHKSEMSMQEIRRLSDELRATVKAMESKDIELASQQTSNEELRNQIASQKEEIDLLRSKNAPSSNSSDTTSINLLQPERHSDVSTLVRSSFDLTSTSPRLAPTPSPPPIIPAKDQKSTDNLTTPPPSESKKSRGAGGDLKNQALRELMARLEAVLREKNQAQEELEDSVEGAKRLSARLEKEIDLNKEMTEKMDRLQSRIAEMEERMRREASMTATAVTQKAAGEDSGDNSKAHTDVTTLLHETMMERDSEDTAATEPSLLILQEELSAVQVELETVLKRETEATKLHKEVEVALASLHQEHESLLTSKSQLECDLATSTTQIKELQELALVLGETKQELVEAQEEIHEKQRLLELERNWREEAEQHRDRLKREHDVTMKSLKRDLETAAERERTLQQEIERSLTLITPNSERGSDNQIGVLEERVKDLEQQLALASDELKRLELELASKSEATSEILSLNQKIEHYQKQSEEMAQQIAALSSEKAASLDASVTKLASINVLRAEADKNLVAMSEMQQQDQSRVARIQELESEIANGTSRQSDSLTGVTSPTSANPAEIQMLRRTPSMNSVKILRQELSEAKKAREVAENTITVLRANLEAARARQSTSAMTDSPTSPTTPTNVVRRFIPESDSISPEALSSLKQEREELSEKLARLERLHQGFEHSFSEKMQALEQELALLVQQKVALEAQVQEQSDLLIKEKEKEKELEQARVADGIERVTLELAAVRSAERFASDKVTELSKDRDMVAEKVVRLEQRLEELKECKVGHEQSLAGRIEELIQEKQSLETQLSTMKTGIDDLTTRSAEEVRALQEMHDVVVVERDQSKVKIAQLEAELKVVSEKIGDANDAQELREQLRTLKAELQSKSKKFEIAQGQAQVQRTLHTDKVAQLTDQIQALKTERDSLMQPKVELETQLQDAKEQAKTLREQLNVLEKDNERLMGSKTEAQEQMSELQSKITALGLRERDLKEALLLAKETIHQRDEDLSATRSVLKAAESDLEKALQKLSKLKTDNQSLTDEIGSAKTNLSKAQQETKAVVTRSTSQQSATAQELQRLKATHVKVLQERDRIIQERDKLLQEKEANEKEVQMKQAELDTMQRMHDAAEAQLRDYQVQLTEARNRVDTLEELTSIAKRVAESKVVEFEALTNKSSDLEAALSRAEEQIQQQQEEFRKVEAKLKADIEDVREVLAEEISDLMEQAKRRSRELELLIIKTSKDENEIEEMRKIIEENTQAMEILEAEMQDLKNRKRNLELELQHFKDLEEILAREKSSHEAAKEEFKMRESHLRSVNKTLKEEVRKLQKHLPGSPLPSPSSPYPQSSQNGIPPQTPGGQQQQQAYSNTPSTPKPRPSSRASNGRAASSPAMNMTPPATPRFQRQQSPPDEDVNIEYLRNVLLNFMEHKDRRQQLIPVVAQMLRLSTDETHRFSRHV</sequence>
<keyword evidence="4 6" id="KW-0175">Coiled coil</keyword>
<feature type="coiled-coil region" evidence="6">
    <location>
        <begin position="892"/>
        <end position="926"/>
    </location>
</feature>
<feature type="region of interest" description="Disordered" evidence="7">
    <location>
        <begin position="535"/>
        <end position="554"/>
    </location>
</feature>
<feature type="compositionally biased region" description="Low complexity" evidence="7">
    <location>
        <begin position="1676"/>
        <end position="1689"/>
    </location>
</feature>
<feature type="compositionally biased region" description="Polar residues" evidence="7">
    <location>
        <begin position="404"/>
        <end position="413"/>
    </location>
</feature>
<dbReference type="InterPro" id="IPR000237">
    <property type="entry name" value="GRIP_dom"/>
</dbReference>
<evidence type="ECO:0000256" key="7">
    <source>
        <dbReference type="SAM" id="MobiDB-lite"/>
    </source>
</evidence>
<feature type="compositionally biased region" description="Polar residues" evidence="7">
    <location>
        <begin position="381"/>
        <end position="395"/>
    </location>
</feature>
<feature type="domain" description="GRIP" evidence="8">
    <location>
        <begin position="1706"/>
        <end position="1754"/>
    </location>
</feature>
<evidence type="ECO:0000259" key="8">
    <source>
        <dbReference type="PROSITE" id="PS50913"/>
    </source>
</evidence>
<feature type="compositionally biased region" description="Low complexity" evidence="7">
    <location>
        <begin position="35"/>
        <end position="49"/>
    </location>
</feature>
<evidence type="ECO:0000313" key="9">
    <source>
        <dbReference type="EMBL" id="KAG0328024.1"/>
    </source>
</evidence>
<comment type="caution">
    <text evidence="9">The sequence shown here is derived from an EMBL/GenBank/DDBJ whole genome shotgun (WGS) entry which is preliminary data.</text>
</comment>
<keyword evidence="10" id="KW-1185">Reference proteome</keyword>
<evidence type="ECO:0000313" key="10">
    <source>
        <dbReference type="Proteomes" id="UP000738325"/>
    </source>
</evidence>
<feature type="region of interest" description="Disordered" evidence="7">
    <location>
        <begin position="238"/>
        <end position="257"/>
    </location>
</feature>